<name>A0AAD8N1B7_9APIA</name>
<comment type="subcellular location">
    <subcellularLocation>
        <location evidence="1">Golgi apparatus membrane</location>
        <topology evidence="1">Peripheral membrane protein</topology>
    </subcellularLocation>
</comment>
<evidence type="ECO:0000256" key="8">
    <source>
        <dbReference type="SAM" id="MobiDB-lite"/>
    </source>
</evidence>
<dbReference type="PANTHER" id="PTHR31658:SF0">
    <property type="entry name" value="CONSERVED OLIGOMERIC GOLGI COMPLEX SUBUNIT 1"/>
    <property type="match status" value="1"/>
</dbReference>
<accession>A0AAD8N1B7</accession>
<dbReference type="AlphaFoldDB" id="A0AAD8N1B7"/>
<keyword evidence="10" id="KW-1185">Reference proteome</keyword>
<reference evidence="9" key="2">
    <citation type="submission" date="2023-05" db="EMBL/GenBank/DDBJ databases">
        <authorList>
            <person name="Schelkunov M.I."/>
        </authorList>
    </citation>
    <scope>NUCLEOTIDE SEQUENCE</scope>
    <source>
        <strain evidence="9">Hsosn_3</strain>
        <tissue evidence="9">Leaf</tissue>
    </source>
</reference>
<keyword evidence="6" id="KW-0333">Golgi apparatus</keyword>
<gene>
    <name evidence="9" type="ORF">POM88_011158</name>
</gene>
<feature type="compositionally biased region" description="Low complexity" evidence="8">
    <location>
        <begin position="17"/>
        <end position="28"/>
    </location>
</feature>
<dbReference type="GO" id="GO:0000139">
    <property type="term" value="C:Golgi membrane"/>
    <property type="evidence" value="ECO:0007669"/>
    <property type="project" value="UniProtKB-SubCell"/>
</dbReference>
<keyword evidence="4" id="KW-0813">Transport</keyword>
<evidence type="ECO:0000256" key="3">
    <source>
        <dbReference type="ARBA" id="ARBA00020978"/>
    </source>
</evidence>
<organism evidence="9 10">
    <name type="scientific">Heracleum sosnowskyi</name>
    <dbReference type="NCBI Taxonomy" id="360622"/>
    <lineage>
        <taxon>Eukaryota</taxon>
        <taxon>Viridiplantae</taxon>
        <taxon>Streptophyta</taxon>
        <taxon>Embryophyta</taxon>
        <taxon>Tracheophyta</taxon>
        <taxon>Spermatophyta</taxon>
        <taxon>Magnoliopsida</taxon>
        <taxon>eudicotyledons</taxon>
        <taxon>Gunneridae</taxon>
        <taxon>Pentapetalae</taxon>
        <taxon>asterids</taxon>
        <taxon>campanulids</taxon>
        <taxon>Apiales</taxon>
        <taxon>Apiaceae</taxon>
        <taxon>Apioideae</taxon>
        <taxon>apioid superclade</taxon>
        <taxon>Tordylieae</taxon>
        <taxon>Tordyliinae</taxon>
        <taxon>Heracleum</taxon>
    </lineage>
</organism>
<sequence>MILGSPKLWVTKAMAHNPSNSSVDSSNSGRAGHVGGSLNEQTSLLDSVGASESSSSDLEVLNDSAGASDSSSSDLEVLNRMTKDLFPEVCDLWMSWVVENLSTDLFHNLMLDDNLSATVPLRSSVFFLSSAFIQLVVYGWEETVVKQEQSDERTSEIKISLPSMPSEYITLFLNQACVEVRRAGGHVLDRIILQKFASTCLEKVINIYGDFLSNEEGVISMEERLFPELQKKNLLLKRNKIEANRKCNQPRERERERIDGLINGLAQRLDPVDWLT</sequence>
<reference evidence="9" key="1">
    <citation type="submission" date="2023-02" db="EMBL/GenBank/DDBJ databases">
        <title>Genome of toxic invasive species Heracleum sosnowskyi carries increased number of genes despite the absence of recent whole-genome duplications.</title>
        <authorList>
            <person name="Schelkunov M."/>
            <person name="Shtratnikova V."/>
            <person name="Makarenko M."/>
            <person name="Klepikova A."/>
            <person name="Omelchenko D."/>
            <person name="Novikova G."/>
            <person name="Obukhova E."/>
            <person name="Bogdanov V."/>
            <person name="Penin A."/>
            <person name="Logacheva M."/>
        </authorList>
    </citation>
    <scope>NUCLEOTIDE SEQUENCE</scope>
    <source>
        <strain evidence="9">Hsosn_3</strain>
        <tissue evidence="9">Leaf</tissue>
    </source>
</reference>
<feature type="region of interest" description="Disordered" evidence="8">
    <location>
        <begin position="16"/>
        <end position="36"/>
    </location>
</feature>
<evidence type="ECO:0000256" key="2">
    <source>
        <dbReference type="ARBA" id="ARBA00006653"/>
    </source>
</evidence>
<evidence type="ECO:0000256" key="4">
    <source>
        <dbReference type="ARBA" id="ARBA00022448"/>
    </source>
</evidence>
<dbReference type="EMBL" id="JAUIZM010000003">
    <property type="protein sequence ID" value="KAK1392102.1"/>
    <property type="molecule type" value="Genomic_DNA"/>
</dbReference>
<comment type="similarity">
    <text evidence="2">Belongs to the COG1 family.</text>
</comment>
<dbReference type="Proteomes" id="UP001237642">
    <property type="component" value="Unassembled WGS sequence"/>
</dbReference>
<comment type="caution">
    <text evidence="9">The sequence shown here is derived from an EMBL/GenBank/DDBJ whole genome shotgun (WGS) entry which is preliminary data.</text>
</comment>
<dbReference type="InterPro" id="IPR033370">
    <property type="entry name" value="COG1"/>
</dbReference>
<keyword evidence="5" id="KW-0653">Protein transport</keyword>
<dbReference type="GO" id="GO:0006891">
    <property type="term" value="P:intra-Golgi vesicle-mediated transport"/>
    <property type="evidence" value="ECO:0007669"/>
    <property type="project" value="InterPro"/>
</dbReference>
<protein>
    <recommendedName>
        <fullName evidence="3">Conserved oligomeric Golgi complex subunit 1</fullName>
    </recommendedName>
</protein>
<evidence type="ECO:0000313" key="9">
    <source>
        <dbReference type="EMBL" id="KAK1392102.1"/>
    </source>
</evidence>
<dbReference type="PANTHER" id="PTHR31658">
    <property type="entry name" value="CONSERVED OLIGOMERIC GOLGI COMPLEX SUBUNIT 1"/>
    <property type="match status" value="1"/>
</dbReference>
<evidence type="ECO:0000256" key="6">
    <source>
        <dbReference type="ARBA" id="ARBA00023034"/>
    </source>
</evidence>
<evidence type="ECO:0000256" key="1">
    <source>
        <dbReference type="ARBA" id="ARBA00004395"/>
    </source>
</evidence>
<proteinExistence type="inferred from homology"/>
<evidence type="ECO:0000256" key="7">
    <source>
        <dbReference type="ARBA" id="ARBA00023136"/>
    </source>
</evidence>
<evidence type="ECO:0000256" key="5">
    <source>
        <dbReference type="ARBA" id="ARBA00022927"/>
    </source>
</evidence>
<evidence type="ECO:0000313" key="10">
    <source>
        <dbReference type="Proteomes" id="UP001237642"/>
    </source>
</evidence>
<dbReference type="GO" id="GO:0015031">
    <property type="term" value="P:protein transport"/>
    <property type="evidence" value="ECO:0007669"/>
    <property type="project" value="UniProtKB-KW"/>
</dbReference>
<dbReference type="GO" id="GO:0017119">
    <property type="term" value="C:Golgi transport complex"/>
    <property type="evidence" value="ECO:0007669"/>
    <property type="project" value="InterPro"/>
</dbReference>
<keyword evidence="7" id="KW-0472">Membrane</keyword>